<sequence>MNEKQIKQRWIDIKKTISARPLLAYLTGIPCKEWNLYMTSLPSTDEINRIYDAIQDDRTLKTKRIKDELQNIVGYREAKQLSKKIGVSDSTIREIIQEKKITAGYGIINRLEVFINIVNPDFELSIENPLSKEIIVKDEFDEIIYEIRNISNSLLRESFELTDVAKNMKAKLDWHKEISHPAKGVEYSIKRLNEVQEKISLIYDTYIENI</sequence>
<evidence type="ECO:0000313" key="2">
    <source>
        <dbReference type="Proteomes" id="UP001597440"/>
    </source>
</evidence>
<evidence type="ECO:0000313" key="1">
    <source>
        <dbReference type="EMBL" id="MFD2556046.1"/>
    </source>
</evidence>
<keyword evidence="2" id="KW-1185">Reference proteome</keyword>
<organism evidence="1 2">
    <name type="scientific">Sphingobacterium tabacisoli</name>
    <dbReference type="NCBI Taxonomy" id="2044855"/>
    <lineage>
        <taxon>Bacteria</taxon>
        <taxon>Pseudomonadati</taxon>
        <taxon>Bacteroidota</taxon>
        <taxon>Sphingobacteriia</taxon>
        <taxon>Sphingobacteriales</taxon>
        <taxon>Sphingobacteriaceae</taxon>
        <taxon>Sphingobacterium</taxon>
    </lineage>
</organism>
<protein>
    <recommendedName>
        <fullName evidence="3">XRE family transcriptional regulator</fullName>
    </recommendedName>
</protein>
<dbReference type="Proteomes" id="UP001597440">
    <property type="component" value="Unassembled WGS sequence"/>
</dbReference>
<proteinExistence type="predicted"/>
<reference evidence="2" key="1">
    <citation type="journal article" date="2019" name="Int. J. Syst. Evol. Microbiol.">
        <title>The Global Catalogue of Microorganisms (GCM) 10K type strain sequencing project: providing services to taxonomists for standard genome sequencing and annotation.</title>
        <authorList>
            <consortium name="The Broad Institute Genomics Platform"/>
            <consortium name="The Broad Institute Genome Sequencing Center for Infectious Disease"/>
            <person name="Wu L."/>
            <person name="Ma J."/>
        </authorList>
    </citation>
    <scope>NUCLEOTIDE SEQUENCE [LARGE SCALE GENOMIC DNA]</scope>
    <source>
        <strain evidence="2">KCTC 52298</strain>
    </source>
</reference>
<dbReference type="RefSeq" id="WP_210352874.1">
    <property type="nucleotide sequence ID" value="NZ_JAEQMU010000001.1"/>
</dbReference>
<evidence type="ECO:0008006" key="3">
    <source>
        <dbReference type="Google" id="ProtNLM"/>
    </source>
</evidence>
<dbReference type="EMBL" id="JBHULD010000018">
    <property type="protein sequence ID" value="MFD2556046.1"/>
    <property type="molecule type" value="Genomic_DNA"/>
</dbReference>
<comment type="caution">
    <text evidence="1">The sequence shown here is derived from an EMBL/GenBank/DDBJ whole genome shotgun (WGS) entry which is preliminary data.</text>
</comment>
<accession>A0ABW5L4C5</accession>
<gene>
    <name evidence="1" type="ORF">ACFSQW_16760</name>
</gene>
<name>A0ABW5L4C5_9SPHI</name>